<accession>A0ABT2ZV05</accession>
<comment type="caution">
    <text evidence="4">The sequence shown here is derived from an EMBL/GenBank/DDBJ whole genome shotgun (WGS) entry which is preliminary data.</text>
</comment>
<dbReference type="PANTHER" id="PTHR12128:SF66">
    <property type="entry name" value="4-HYDROXY-2-OXOGLUTARATE ALDOLASE, MITOCHONDRIAL"/>
    <property type="match status" value="1"/>
</dbReference>
<evidence type="ECO:0000256" key="2">
    <source>
        <dbReference type="ARBA" id="ARBA00023239"/>
    </source>
</evidence>
<dbReference type="Gene3D" id="3.20.20.70">
    <property type="entry name" value="Aldolase class I"/>
    <property type="match status" value="1"/>
</dbReference>
<evidence type="ECO:0000256" key="3">
    <source>
        <dbReference type="PIRNR" id="PIRNR001365"/>
    </source>
</evidence>
<dbReference type="SMART" id="SM01130">
    <property type="entry name" value="DHDPS"/>
    <property type="match status" value="1"/>
</dbReference>
<protein>
    <submittedName>
        <fullName evidence="4">Dihydrodipicolinate synthase family protein</fullName>
    </submittedName>
</protein>
<gene>
    <name evidence="4" type="ORF">OEZ71_19705</name>
</gene>
<dbReference type="PANTHER" id="PTHR12128">
    <property type="entry name" value="DIHYDRODIPICOLINATE SYNTHASE"/>
    <property type="match status" value="1"/>
</dbReference>
<dbReference type="PIRSF" id="PIRSF001365">
    <property type="entry name" value="DHDPS"/>
    <property type="match status" value="1"/>
</dbReference>
<evidence type="ECO:0000313" key="4">
    <source>
        <dbReference type="EMBL" id="MCV2874531.1"/>
    </source>
</evidence>
<dbReference type="Pfam" id="PF00701">
    <property type="entry name" value="DHDPS"/>
    <property type="match status" value="1"/>
</dbReference>
<proteinExistence type="inferred from homology"/>
<evidence type="ECO:0000313" key="5">
    <source>
        <dbReference type="Proteomes" id="UP001652564"/>
    </source>
</evidence>
<dbReference type="RefSeq" id="WP_263741801.1">
    <property type="nucleotide sequence ID" value="NZ_JAOWKZ010000005.1"/>
</dbReference>
<dbReference type="InterPro" id="IPR013785">
    <property type="entry name" value="Aldolase_TIM"/>
</dbReference>
<dbReference type="CDD" id="cd00408">
    <property type="entry name" value="DHDPS-like"/>
    <property type="match status" value="1"/>
</dbReference>
<keyword evidence="2 3" id="KW-0456">Lyase</keyword>
<evidence type="ECO:0000256" key="1">
    <source>
        <dbReference type="ARBA" id="ARBA00007592"/>
    </source>
</evidence>
<comment type="similarity">
    <text evidence="1 3">Belongs to the DapA family.</text>
</comment>
<dbReference type="SUPFAM" id="SSF51569">
    <property type="entry name" value="Aldolase"/>
    <property type="match status" value="1"/>
</dbReference>
<organism evidence="4 5">
    <name type="scientific">Albidovulum litorale</name>
    <dbReference type="NCBI Taxonomy" id="2984134"/>
    <lineage>
        <taxon>Bacteria</taxon>
        <taxon>Pseudomonadati</taxon>
        <taxon>Pseudomonadota</taxon>
        <taxon>Alphaproteobacteria</taxon>
        <taxon>Rhodobacterales</taxon>
        <taxon>Paracoccaceae</taxon>
        <taxon>Albidovulum</taxon>
    </lineage>
</organism>
<reference evidence="4 5" key="1">
    <citation type="submission" date="2022-10" db="EMBL/GenBank/DDBJ databases">
        <title>Defluviimonas sp. nov., isolated from ocean surface sediments.</title>
        <authorList>
            <person name="He W."/>
            <person name="Wang L."/>
            <person name="Zhang D.-F."/>
        </authorList>
    </citation>
    <scope>NUCLEOTIDE SEQUENCE [LARGE SCALE GENOMIC DNA]</scope>
    <source>
        <strain evidence="4 5">WL0050</strain>
    </source>
</reference>
<dbReference type="Proteomes" id="UP001652564">
    <property type="component" value="Unassembled WGS sequence"/>
</dbReference>
<sequence>MKKALEGCYVTIPTPFRDTPAMEVDEAALRAYVRFLVDAGLTADYATFLAGGAAGDFSTMTFDERIRVAEVVVEEVGGAAPVAMGAQTTSTLELIRLAKAAEALGATFIQVSCPFYFAHTEADFEEYVRAAAEAAPGIGLIIYNTFWTSQNLSFGMIERLAEIPNIVGLKWATPRTDAMEFEDVTSNFSDRFTIIDNNLLFPVSAMPALGARAFEVHHCNFWPEWGIRLVDEVRAGNYAEIARMLVEEGMPFYKLWVDIEHNYTSGDGYLDKLCMELIGLPSSRCRPPTRDIRELYRDRCHAMMKAIGVPRLLEK</sequence>
<dbReference type="EMBL" id="JAOWKZ010000005">
    <property type="protein sequence ID" value="MCV2874531.1"/>
    <property type="molecule type" value="Genomic_DNA"/>
</dbReference>
<keyword evidence="5" id="KW-1185">Reference proteome</keyword>
<name>A0ABT2ZV05_9RHOB</name>
<dbReference type="InterPro" id="IPR002220">
    <property type="entry name" value="DapA-like"/>
</dbReference>